<feature type="domain" description="Malectin-like" evidence="10">
    <location>
        <begin position="33"/>
        <end position="350"/>
    </location>
</feature>
<dbReference type="InterPro" id="IPR032675">
    <property type="entry name" value="LRR_dom_sf"/>
</dbReference>
<protein>
    <recommendedName>
        <fullName evidence="13">Leucine-rich repeat receptor-like serine/threonine-protein kinase</fullName>
    </recommendedName>
</protein>
<keyword evidence="2" id="KW-0433">Leucine-rich repeat</keyword>
<organism evidence="11 12">
    <name type="scientific">Dendrobium chrysotoxum</name>
    <name type="common">Orchid</name>
    <dbReference type="NCBI Taxonomy" id="161865"/>
    <lineage>
        <taxon>Eukaryota</taxon>
        <taxon>Viridiplantae</taxon>
        <taxon>Streptophyta</taxon>
        <taxon>Embryophyta</taxon>
        <taxon>Tracheophyta</taxon>
        <taxon>Spermatophyta</taxon>
        <taxon>Magnoliopsida</taxon>
        <taxon>Liliopsida</taxon>
        <taxon>Asparagales</taxon>
        <taxon>Orchidaceae</taxon>
        <taxon>Epidendroideae</taxon>
        <taxon>Malaxideae</taxon>
        <taxon>Dendrobiinae</taxon>
        <taxon>Dendrobium</taxon>
    </lineage>
</organism>
<evidence type="ECO:0000313" key="12">
    <source>
        <dbReference type="Proteomes" id="UP000775213"/>
    </source>
</evidence>
<dbReference type="AlphaFoldDB" id="A0AAV7H1P9"/>
<keyword evidence="7" id="KW-0472">Membrane</keyword>
<dbReference type="Gene3D" id="2.60.120.430">
    <property type="entry name" value="Galactose-binding lectin"/>
    <property type="match status" value="1"/>
</dbReference>
<keyword evidence="12" id="KW-1185">Reference proteome</keyword>
<keyword evidence="4 8" id="KW-0732">Signal</keyword>
<keyword evidence="5" id="KW-0677">Repeat</keyword>
<dbReference type="FunFam" id="3.80.10.10:FF:000129">
    <property type="entry name" value="Leucine-rich repeat receptor-like kinase"/>
    <property type="match status" value="1"/>
</dbReference>
<evidence type="ECO:0000313" key="11">
    <source>
        <dbReference type="EMBL" id="KAH0462321.1"/>
    </source>
</evidence>
<evidence type="ECO:0000256" key="6">
    <source>
        <dbReference type="ARBA" id="ARBA00022989"/>
    </source>
</evidence>
<keyword evidence="3" id="KW-0812">Transmembrane</keyword>
<feature type="signal peptide" evidence="8">
    <location>
        <begin position="1"/>
        <end position="23"/>
    </location>
</feature>
<accession>A0AAV7H1P9</accession>
<keyword evidence="6" id="KW-1133">Transmembrane helix</keyword>
<evidence type="ECO:0000256" key="4">
    <source>
        <dbReference type="ARBA" id="ARBA00022729"/>
    </source>
</evidence>
<evidence type="ECO:0000259" key="10">
    <source>
        <dbReference type="Pfam" id="PF12819"/>
    </source>
</evidence>
<dbReference type="SUPFAM" id="SSF52058">
    <property type="entry name" value="L domain-like"/>
    <property type="match status" value="1"/>
</dbReference>
<gene>
    <name evidence="11" type="ORF">IEQ34_009896</name>
</gene>
<evidence type="ECO:0000256" key="5">
    <source>
        <dbReference type="ARBA" id="ARBA00022737"/>
    </source>
</evidence>
<dbReference type="GO" id="GO:0016020">
    <property type="term" value="C:membrane"/>
    <property type="evidence" value="ECO:0007669"/>
    <property type="project" value="UniProtKB-SubCell"/>
</dbReference>
<feature type="chain" id="PRO_5043540891" description="Leucine-rich repeat receptor-like serine/threonine-protein kinase" evidence="8">
    <location>
        <begin position="24"/>
        <end position="517"/>
    </location>
</feature>
<proteinExistence type="predicted"/>
<evidence type="ECO:0008006" key="13">
    <source>
        <dbReference type="Google" id="ProtNLM"/>
    </source>
</evidence>
<comment type="subcellular location">
    <subcellularLocation>
        <location evidence="1">Membrane</location>
        <topology evidence="1">Single-pass membrane protein</topology>
    </subcellularLocation>
</comment>
<evidence type="ECO:0000256" key="7">
    <source>
        <dbReference type="ARBA" id="ARBA00023136"/>
    </source>
</evidence>
<dbReference type="Proteomes" id="UP000775213">
    <property type="component" value="Unassembled WGS sequence"/>
</dbReference>
<feature type="domain" description="Leucine-rich repeat-containing N-terminal plant-type" evidence="9">
    <location>
        <begin position="362"/>
        <end position="398"/>
    </location>
</feature>
<dbReference type="PANTHER" id="PTHR45631">
    <property type="entry name" value="OS07G0107800 PROTEIN-RELATED"/>
    <property type="match status" value="1"/>
</dbReference>
<dbReference type="Pfam" id="PF08263">
    <property type="entry name" value="LRRNT_2"/>
    <property type="match status" value="1"/>
</dbReference>
<dbReference type="Pfam" id="PF00560">
    <property type="entry name" value="LRR_1"/>
    <property type="match status" value="3"/>
</dbReference>
<evidence type="ECO:0000256" key="1">
    <source>
        <dbReference type="ARBA" id="ARBA00004167"/>
    </source>
</evidence>
<dbReference type="InterPro" id="IPR024788">
    <property type="entry name" value="Malectin-like_Carb-bd_dom"/>
</dbReference>
<dbReference type="PANTHER" id="PTHR45631:SF3">
    <property type="entry name" value="OS05G0393100 PROTEIN"/>
    <property type="match status" value="1"/>
</dbReference>
<sequence length="517" mass="56827">MSSCSLFFLLLFFFISHFSSIQSQTPRIRGLLVDCGAAGPSEAAGGLPWLPDYAFIATGIPRNLSLPGLLPTLSTLRSFPGASHGRCKFCYTVPVFRGSRYLVRTTYFYGGINGPGDPPVFDQIVDGTFWTVVNTTADYGAGAASSYEGVFLARGAKMKVCVARNEYTDSDPFISSLEMIILEDSVYNSTDFTQNALGLIVRSRFGYDGPIMRYPDDRFDRYWQPFIGDGQVMRNVLNVSVSDLWNLPPENIFSTALTSDGSNNMELQWPPMSLPSSRYYVALYFADMSNGNSRTFDVFINGYIFYHNLEVTSSGLVVFANNWNLSGLTRISLRSESVPHPIISGGEVFGIFSLGRITTTRDVIALESLKKSISNIPLDWDGDPCLPHEYSWTGITCSNGSQIRVVSLNMSNMGLSGTLPPTIANLTALTDLSFASNNISGLIPDLKRLRRLERLHLQDNQFDGNIPSSLVNLTSLRELFLENNNLTGQIPSSLIKQPGLKLRLSPGNNFTSAPAVG</sequence>
<evidence type="ECO:0000259" key="9">
    <source>
        <dbReference type="Pfam" id="PF08263"/>
    </source>
</evidence>
<dbReference type="InterPro" id="IPR013210">
    <property type="entry name" value="LRR_N_plant-typ"/>
</dbReference>
<evidence type="ECO:0000256" key="8">
    <source>
        <dbReference type="SAM" id="SignalP"/>
    </source>
</evidence>
<dbReference type="InterPro" id="IPR001611">
    <property type="entry name" value="Leu-rich_rpt"/>
</dbReference>
<comment type="caution">
    <text evidence="11">The sequence shown here is derived from an EMBL/GenBank/DDBJ whole genome shotgun (WGS) entry which is preliminary data.</text>
</comment>
<evidence type="ECO:0000256" key="2">
    <source>
        <dbReference type="ARBA" id="ARBA00022614"/>
    </source>
</evidence>
<name>A0AAV7H1P9_DENCH</name>
<evidence type="ECO:0000256" key="3">
    <source>
        <dbReference type="ARBA" id="ARBA00022692"/>
    </source>
</evidence>
<dbReference type="Pfam" id="PF12819">
    <property type="entry name" value="Malectin_like"/>
    <property type="match status" value="1"/>
</dbReference>
<dbReference type="EMBL" id="JAGFBR010000009">
    <property type="protein sequence ID" value="KAH0462321.1"/>
    <property type="molecule type" value="Genomic_DNA"/>
</dbReference>
<dbReference type="Gene3D" id="3.80.10.10">
    <property type="entry name" value="Ribonuclease Inhibitor"/>
    <property type="match status" value="1"/>
</dbReference>
<reference evidence="11 12" key="1">
    <citation type="journal article" date="2021" name="Hortic Res">
        <title>Chromosome-scale assembly of the Dendrobium chrysotoxum genome enhances the understanding of orchid evolution.</title>
        <authorList>
            <person name="Zhang Y."/>
            <person name="Zhang G.Q."/>
            <person name="Zhang D."/>
            <person name="Liu X.D."/>
            <person name="Xu X.Y."/>
            <person name="Sun W.H."/>
            <person name="Yu X."/>
            <person name="Zhu X."/>
            <person name="Wang Z.W."/>
            <person name="Zhao X."/>
            <person name="Zhong W.Y."/>
            <person name="Chen H."/>
            <person name="Yin W.L."/>
            <person name="Huang T."/>
            <person name="Niu S.C."/>
            <person name="Liu Z.J."/>
        </authorList>
    </citation>
    <scope>NUCLEOTIDE SEQUENCE [LARGE SCALE GENOMIC DNA]</scope>
    <source>
        <strain evidence="11">Lindl</strain>
    </source>
</reference>